<evidence type="ECO:0000313" key="1">
    <source>
        <dbReference type="EMBL" id="KKM05782.1"/>
    </source>
</evidence>
<reference evidence="1" key="1">
    <citation type="journal article" date="2015" name="Nature">
        <title>Complex archaea that bridge the gap between prokaryotes and eukaryotes.</title>
        <authorList>
            <person name="Spang A."/>
            <person name="Saw J.H."/>
            <person name="Jorgensen S.L."/>
            <person name="Zaremba-Niedzwiedzka K."/>
            <person name="Martijn J."/>
            <person name="Lind A.E."/>
            <person name="van Eijk R."/>
            <person name="Schleper C."/>
            <person name="Guy L."/>
            <person name="Ettema T.J."/>
        </authorList>
    </citation>
    <scope>NUCLEOTIDE SEQUENCE</scope>
</reference>
<protein>
    <submittedName>
        <fullName evidence="1">Uncharacterized protein</fullName>
    </submittedName>
</protein>
<sequence length="96" mass="10658">MADTLGDLIDKLTIVNLRCWHLLAVEGEENTKSDDKDKKYSDIVASVNKERNSLIDQINAALRVLIDKAASQDSTFNLTADELLGTGKNKFYKKGT</sequence>
<dbReference type="EMBL" id="LAZR01016141">
    <property type="protein sequence ID" value="KKM05782.1"/>
    <property type="molecule type" value="Genomic_DNA"/>
</dbReference>
<organism evidence="1">
    <name type="scientific">marine sediment metagenome</name>
    <dbReference type="NCBI Taxonomy" id="412755"/>
    <lineage>
        <taxon>unclassified sequences</taxon>
        <taxon>metagenomes</taxon>
        <taxon>ecological metagenomes</taxon>
    </lineage>
</organism>
<proteinExistence type="predicted"/>
<comment type="caution">
    <text evidence="1">The sequence shown here is derived from an EMBL/GenBank/DDBJ whole genome shotgun (WGS) entry which is preliminary data.</text>
</comment>
<dbReference type="AlphaFoldDB" id="A0A0F9HRD3"/>
<name>A0A0F9HRD3_9ZZZZ</name>
<gene>
    <name evidence="1" type="ORF">LCGC14_1750640</name>
</gene>
<accession>A0A0F9HRD3</accession>